<reference evidence="1 2" key="1">
    <citation type="journal article" date="2011" name="Nature">
        <title>A high-resolution map of human evolutionary constraint using 29 mammals.</title>
        <authorList>
            <person name="Lindblad-Toh K."/>
            <person name="Garber M."/>
            <person name="Zuk O."/>
            <person name="Lin M.F."/>
            <person name="Parker B.J."/>
            <person name="Washietl S."/>
            <person name="Kheradpour P."/>
            <person name="Ernst J."/>
            <person name="Jordan G."/>
            <person name="Mauceli E."/>
            <person name="Ward L.D."/>
            <person name="Lowe C.B."/>
            <person name="Holloway A.K."/>
            <person name="Clamp M."/>
            <person name="Gnerre S."/>
            <person name="Alfoldi J."/>
            <person name="Beal K."/>
            <person name="Chang J."/>
            <person name="Clawson H."/>
            <person name="Cuff J."/>
            <person name="Di Palma F."/>
            <person name="Fitzgerald S."/>
            <person name="Flicek P."/>
            <person name="Guttman M."/>
            <person name="Hubisz M.J."/>
            <person name="Jaffe D.B."/>
            <person name="Jungreis I."/>
            <person name="Kent W.J."/>
            <person name="Kostka D."/>
            <person name="Lara M."/>
            <person name="Martins A.L."/>
            <person name="Massingham T."/>
            <person name="Moltke I."/>
            <person name="Raney B.J."/>
            <person name="Rasmussen M.D."/>
            <person name="Robinson J."/>
            <person name="Stark A."/>
            <person name="Vilella A.J."/>
            <person name="Wen J."/>
            <person name="Xie X."/>
            <person name="Zody M.C."/>
            <person name="Baldwin J."/>
            <person name="Bloom T."/>
            <person name="Chin C.W."/>
            <person name="Heiman D."/>
            <person name="Nicol R."/>
            <person name="Nusbaum C."/>
            <person name="Young S."/>
            <person name="Wilkinson J."/>
            <person name="Worley K.C."/>
            <person name="Kovar C.L."/>
            <person name="Muzny D.M."/>
            <person name="Gibbs R.A."/>
            <person name="Cree A."/>
            <person name="Dihn H.H."/>
            <person name="Fowler G."/>
            <person name="Jhangiani S."/>
            <person name="Joshi V."/>
            <person name="Lee S."/>
            <person name="Lewis L.R."/>
            <person name="Nazareth L.V."/>
            <person name="Okwuonu G."/>
            <person name="Santibanez J."/>
            <person name="Warren W.C."/>
            <person name="Mardis E.R."/>
            <person name="Weinstock G.M."/>
            <person name="Wilson R.K."/>
            <person name="Delehaunty K."/>
            <person name="Dooling D."/>
            <person name="Fronik C."/>
            <person name="Fulton L."/>
            <person name="Fulton B."/>
            <person name="Graves T."/>
            <person name="Minx P."/>
            <person name="Sodergren E."/>
            <person name="Birney E."/>
            <person name="Margulies E.H."/>
            <person name="Herrero J."/>
            <person name="Green E.D."/>
            <person name="Haussler D."/>
            <person name="Siepel A."/>
            <person name="Goldman N."/>
            <person name="Pollard K.S."/>
            <person name="Pedersen J.S."/>
            <person name="Lander E.S."/>
            <person name="Kellis M."/>
        </authorList>
    </citation>
    <scope>NUCLEOTIDE SEQUENCE [LARGE SCALE GENOMIC DNA]</scope>
</reference>
<reference evidence="1" key="2">
    <citation type="submission" date="2025-08" db="UniProtKB">
        <authorList>
            <consortium name="Ensembl"/>
        </authorList>
    </citation>
    <scope>IDENTIFICATION</scope>
</reference>
<keyword evidence="2" id="KW-1185">Reference proteome</keyword>
<dbReference type="Ensembl" id="ENSMLUT00000026171.1">
    <property type="protein sequence ID" value="ENSMLUP00000017348.1"/>
    <property type="gene ID" value="ENSMLUG00000025808.1"/>
</dbReference>
<accession>G1Q0W5</accession>
<evidence type="ECO:0000313" key="2">
    <source>
        <dbReference type="Proteomes" id="UP000001074"/>
    </source>
</evidence>
<evidence type="ECO:0000313" key="1">
    <source>
        <dbReference type="Ensembl" id="ENSMLUP00000017348.1"/>
    </source>
</evidence>
<dbReference type="InterPro" id="IPR029021">
    <property type="entry name" value="Prot-tyrosine_phosphatase-like"/>
</dbReference>
<dbReference type="InParanoid" id="G1Q0W5"/>
<dbReference type="AlphaFoldDB" id="G1Q0W5"/>
<sequence>MRETWLNADIMLRTLQVTFQKSCFLSVFSSLQYVSWPDRGVHSYPDYIFAMVEDPYLQGSGPSPFCV</sequence>
<dbReference type="SUPFAM" id="SSF52799">
    <property type="entry name" value="(Phosphotyrosine protein) phosphatases II"/>
    <property type="match status" value="1"/>
</dbReference>
<name>G1Q0W5_MYOLU</name>
<reference evidence="1" key="3">
    <citation type="submission" date="2025-09" db="UniProtKB">
        <authorList>
            <consortium name="Ensembl"/>
        </authorList>
    </citation>
    <scope>IDENTIFICATION</scope>
</reference>
<dbReference type="HOGENOM" id="CLU_2819246_0_0_1"/>
<dbReference type="EMBL" id="AAPE02010331">
    <property type="status" value="NOT_ANNOTATED_CDS"/>
    <property type="molecule type" value="Genomic_DNA"/>
</dbReference>
<organism evidence="1 2">
    <name type="scientific">Myotis lucifugus</name>
    <name type="common">Little brown bat</name>
    <dbReference type="NCBI Taxonomy" id="59463"/>
    <lineage>
        <taxon>Eukaryota</taxon>
        <taxon>Metazoa</taxon>
        <taxon>Chordata</taxon>
        <taxon>Craniata</taxon>
        <taxon>Vertebrata</taxon>
        <taxon>Euteleostomi</taxon>
        <taxon>Mammalia</taxon>
        <taxon>Eutheria</taxon>
        <taxon>Laurasiatheria</taxon>
        <taxon>Chiroptera</taxon>
        <taxon>Yangochiroptera</taxon>
        <taxon>Vespertilionidae</taxon>
        <taxon>Myotis</taxon>
    </lineage>
</organism>
<dbReference type="eggNOG" id="KOG0789">
    <property type="taxonomic scope" value="Eukaryota"/>
</dbReference>
<dbReference type="STRING" id="59463.ENSMLUP00000017348"/>
<protein>
    <submittedName>
        <fullName evidence="1">Uncharacterized protein</fullName>
    </submittedName>
</protein>
<proteinExistence type="predicted"/>
<dbReference type="Proteomes" id="UP000001074">
    <property type="component" value="Unassembled WGS sequence"/>
</dbReference>